<dbReference type="OrthoDB" id="1450227at2"/>
<organism evidence="1 2">
    <name type="scientific">Algoriphagus marincola HL-49</name>
    <dbReference type="NCBI Taxonomy" id="1305737"/>
    <lineage>
        <taxon>Bacteria</taxon>
        <taxon>Pseudomonadati</taxon>
        <taxon>Bacteroidota</taxon>
        <taxon>Cytophagia</taxon>
        <taxon>Cytophagales</taxon>
        <taxon>Cyclobacteriaceae</taxon>
        <taxon>Algoriphagus</taxon>
    </lineage>
</organism>
<dbReference type="Proteomes" id="UP000050421">
    <property type="component" value="Unassembled WGS sequence"/>
</dbReference>
<dbReference type="PATRIC" id="fig|1305737.6.peg.3696"/>
<accession>A0A0P7YDQ7</accession>
<evidence type="ECO:0000313" key="2">
    <source>
        <dbReference type="Proteomes" id="UP000050421"/>
    </source>
</evidence>
<dbReference type="STRING" id="1305737.GCA_000526355_03033"/>
<protein>
    <submittedName>
        <fullName evidence="1">Uncharacterized protein</fullName>
    </submittedName>
</protein>
<evidence type="ECO:0000313" key="1">
    <source>
        <dbReference type="EMBL" id="KPQ12496.1"/>
    </source>
</evidence>
<reference evidence="1 2" key="1">
    <citation type="submission" date="2015-09" db="EMBL/GenBank/DDBJ databases">
        <title>Identification and resolution of microdiversity through metagenomic sequencing of parallel consortia.</title>
        <authorList>
            <person name="Nelson W.C."/>
            <person name="Romine M.F."/>
            <person name="Lindemann S.R."/>
        </authorList>
    </citation>
    <scope>NUCLEOTIDE SEQUENCE [LARGE SCALE GENOMIC DNA]</scope>
    <source>
        <strain evidence="1">HL-49</strain>
    </source>
</reference>
<sequence length="77" mass="9122">MAQHYRMTIGGVLQEYDTGISLRDHQMPQQKYMDLAWEGLNHSNITAWKNSISEEERTRIDNVIKDYIDLHKNQNCQ</sequence>
<gene>
    <name evidence="1" type="ORF">HLUCCX10_14740</name>
</gene>
<name>A0A0P7YDQ7_9BACT</name>
<dbReference type="AlphaFoldDB" id="A0A0P7YDQ7"/>
<proteinExistence type="predicted"/>
<comment type="caution">
    <text evidence="1">The sequence shown here is derived from an EMBL/GenBank/DDBJ whole genome shotgun (WGS) entry which is preliminary data.</text>
</comment>
<dbReference type="EMBL" id="LJXT01000114">
    <property type="protein sequence ID" value="KPQ12496.1"/>
    <property type="molecule type" value="Genomic_DNA"/>
</dbReference>